<protein>
    <submittedName>
        <fullName evidence="1">Unannotated protein</fullName>
    </submittedName>
</protein>
<name>A0A6J7ALL1_9ZZZZ</name>
<organism evidence="1">
    <name type="scientific">freshwater metagenome</name>
    <dbReference type="NCBI Taxonomy" id="449393"/>
    <lineage>
        <taxon>unclassified sequences</taxon>
        <taxon>metagenomes</taxon>
        <taxon>ecological metagenomes</taxon>
    </lineage>
</organism>
<evidence type="ECO:0000313" key="1">
    <source>
        <dbReference type="EMBL" id="CAB4833784.1"/>
    </source>
</evidence>
<sequence length="82" mass="9131">MTSASDGWSFDRSTTLVPDASSVTPPLYRFWTTPLSRYSTTAPVRSRTKVLVVVPFDVDRCRSAPSYPYDSEPIAVAFPRLS</sequence>
<proteinExistence type="predicted"/>
<accession>A0A6J7ALL1</accession>
<gene>
    <name evidence="1" type="ORF">UFOPK3099_02416</name>
</gene>
<dbReference type="AlphaFoldDB" id="A0A6J7ALL1"/>
<reference evidence="1" key="1">
    <citation type="submission" date="2020-05" db="EMBL/GenBank/DDBJ databases">
        <authorList>
            <person name="Chiriac C."/>
            <person name="Salcher M."/>
            <person name="Ghai R."/>
            <person name="Kavagutti S V."/>
        </authorList>
    </citation>
    <scope>NUCLEOTIDE SEQUENCE</scope>
</reference>
<dbReference type="EMBL" id="CAFAAV010000236">
    <property type="protein sequence ID" value="CAB4833784.1"/>
    <property type="molecule type" value="Genomic_DNA"/>
</dbReference>